<dbReference type="GO" id="GO:0016020">
    <property type="term" value="C:membrane"/>
    <property type="evidence" value="ECO:0007669"/>
    <property type="project" value="UniProtKB-SubCell"/>
</dbReference>
<keyword evidence="10" id="KW-1185">Reference proteome</keyword>
<evidence type="ECO:0000256" key="6">
    <source>
        <dbReference type="ARBA" id="ARBA00023136"/>
    </source>
</evidence>
<evidence type="ECO:0000256" key="2">
    <source>
        <dbReference type="ARBA" id="ARBA00007863"/>
    </source>
</evidence>
<feature type="transmembrane region" description="Helical" evidence="8">
    <location>
        <begin position="266"/>
        <end position="288"/>
    </location>
</feature>
<dbReference type="FunCoup" id="A0A1X2H3Q1">
    <property type="interactions" value="171"/>
</dbReference>
<evidence type="ECO:0000256" key="7">
    <source>
        <dbReference type="SAM" id="MobiDB-lite"/>
    </source>
</evidence>
<evidence type="ECO:0008006" key="11">
    <source>
        <dbReference type="Google" id="ProtNLM"/>
    </source>
</evidence>
<evidence type="ECO:0000256" key="1">
    <source>
        <dbReference type="ARBA" id="ARBA00004141"/>
    </source>
</evidence>
<dbReference type="InterPro" id="IPR037185">
    <property type="entry name" value="EmrE-like"/>
</dbReference>
<evidence type="ECO:0000256" key="4">
    <source>
        <dbReference type="ARBA" id="ARBA00022692"/>
    </source>
</evidence>
<evidence type="ECO:0000313" key="10">
    <source>
        <dbReference type="Proteomes" id="UP000242180"/>
    </source>
</evidence>
<feature type="transmembrane region" description="Helical" evidence="8">
    <location>
        <begin position="83"/>
        <end position="99"/>
    </location>
</feature>
<dbReference type="PANTHER" id="PTHR14233">
    <property type="entry name" value="DUF914-RELATED"/>
    <property type="match status" value="1"/>
</dbReference>
<comment type="caution">
    <text evidence="9">The sequence shown here is derived from an EMBL/GenBank/DDBJ whole genome shotgun (WGS) entry which is preliminary data.</text>
</comment>
<feature type="transmembrane region" description="Helical" evidence="8">
    <location>
        <begin position="205"/>
        <end position="224"/>
    </location>
</feature>
<feature type="transmembrane region" description="Helical" evidence="8">
    <location>
        <begin position="111"/>
        <end position="131"/>
    </location>
</feature>
<feature type="region of interest" description="Disordered" evidence="7">
    <location>
        <begin position="376"/>
        <end position="398"/>
    </location>
</feature>
<dbReference type="OMA" id="IQVFHYS"/>
<evidence type="ECO:0000256" key="5">
    <source>
        <dbReference type="ARBA" id="ARBA00022989"/>
    </source>
</evidence>
<dbReference type="Proteomes" id="UP000242180">
    <property type="component" value="Unassembled WGS sequence"/>
</dbReference>
<name>A0A1X2H3Q1_SYNRA</name>
<dbReference type="STRING" id="13706.A0A1X2H3Q1"/>
<feature type="transmembrane region" description="Helical" evidence="8">
    <location>
        <begin position="45"/>
        <end position="63"/>
    </location>
</feature>
<feature type="transmembrane region" description="Helical" evidence="8">
    <location>
        <begin position="168"/>
        <end position="185"/>
    </location>
</feature>
<dbReference type="GO" id="GO:0022857">
    <property type="term" value="F:transmembrane transporter activity"/>
    <property type="evidence" value="ECO:0007669"/>
    <property type="project" value="InterPro"/>
</dbReference>
<evidence type="ECO:0000313" key="9">
    <source>
        <dbReference type="EMBL" id="ORY93034.1"/>
    </source>
</evidence>
<accession>A0A1X2H3Q1</accession>
<evidence type="ECO:0000256" key="3">
    <source>
        <dbReference type="ARBA" id="ARBA00022448"/>
    </source>
</evidence>
<feature type="transmembrane region" description="Helical" evidence="8">
    <location>
        <begin position="295"/>
        <end position="315"/>
    </location>
</feature>
<feature type="transmembrane region" description="Helical" evidence="8">
    <location>
        <begin position="321"/>
        <end position="340"/>
    </location>
</feature>
<sequence>MENFDDGIERRQQTSAPVSAAAVEKDGKQLKPWQKRLRFLKTKEFLRVLLLGQLLSLCITATVVTSTKLGNDYDFNAPTTQTFLVYAVLALIYNPYCIYKRGFRGWFNQFWERGVFYFFLGWVDVEGNYLVVKSYQYTGMLSVMLLDSWSTPVCVILSFIFLRVRYRWVQYLGIFVSLCGMGMLVGSDAMGGASFMASDPVKGNLFVLLGATFYGVSNTSVEYLSRKYPIYEVNGSFTLFAALINLVQLMILERGEFSSFVSQGEAIGMVIVYTVVMVILYSLAPVMYRWGSAVLYNLSLMTSDFYSLIIGLGLFGYTVGIMYPFAYVVIILGIAIYYIFPTPEPIIDNGAKDGTKPYKKRSFFGFWYRTIYPEQPHDVERPPAESLGNLSFSEDSKA</sequence>
<organism evidence="9 10">
    <name type="scientific">Syncephalastrum racemosum</name>
    <name type="common">Filamentous fungus</name>
    <dbReference type="NCBI Taxonomy" id="13706"/>
    <lineage>
        <taxon>Eukaryota</taxon>
        <taxon>Fungi</taxon>
        <taxon>Fungi incertae sedis</taxon>
        <taxon>Mucoromycota</taxon>
        <taxon>Mucoromycotina</taxon>
        <taxon>Mucoromycetes</taxon>
        <taxon>Mucorales</taxon>
        <taxon>Syncephalastraceae</taxon>
        <taxon>Syncephalastrum</taxon>
    </lineage>
</organism>
<dbReference type="PANTHER" id="PTHR14233:SF4">
    <property type="entry name" value="SOLUTE CARRIER FAMILY 35 MEMBER F2"/>
    <property type="match status" value="1"/>
</dbReference>
<feature type="compositionally biased region" description="Polar residues" evidence="7">
    <location>
        <begin position="388"/>
        <end position="398"/>
    </location>
</feature>
<reference evidence="9 10" key="1">
    <citation type="submission" date="2016-07" db="EMBL/GenBank/DDBJ databases">
        <title>Pervasive Adenine N6-methylation of Active Genes in Fungi.</title>
        <authorList>
            <consortium name="DOE Joint Genome Institute"/>
            <person name="Mondo S.J."/>
            <person name="Dannebaum R.O."/>
            <person name="Kuo R.C."/>
            <person name="Labutti K."/>
            <person name="Haridas S."/>
            <person name="Kuo A."/>
            <person name="Salamov A."/>
            <person name="Ahrendt S.R."/>
            <person name="Lipzen A."/>
            <person name="Sullivan W."/>
            <person name="Andreopoulos W.B."/>
            <person name="Clum A."/>
            <person name="Lindquist E."/>
            <person name="Daum C."/>
            <person name="Ramamoorthy G.K."/>
            <person name="Gryganskyi A."/>
            <person name="Culley D."/>
            <person name="Magnuson J.K."/>
            <person name="James T.Y."/>
            <person name="O'Malley M.A."/>
            <person name="Stajich J.E."/>
            <person name="Spatafora J.W."/>
            <person name="Visel A."/>
            <person name="Grigoriev I.V."/>
        </authorList>
    </citation>
    <scope>NUCLEOTIDE SEQUENCE [LARGE SCALE GENOMIC DNA]</scope>
    <source>
        <strain evidence="9 10">NRRL 2496</strain>
    </source>
</reference>
<comment type="similarity">
    <text evidence="2">Belongs to the SLC35F solute transporter family.</text>
</comment>
<gene>
    <name evidence="9" type="ORF">BCR43DRAFT_362623</name>
</gene>
<dbReference type="SUPFAM" id="SSF103481">
    <property type="entry name" value="Multidrug resistance efflux transporter EmrE"/>
    <property type="match status" value="1"/>
</dbReference>
<dbReference type="InterPro" id="IPR009262">
    <property type="entry name" value="SLC35_F1/F2/F6"/>
</dbReference>
<feature type="transmembrane region" description="Helical" evidence="8">
    <location>
        <begin position="137"/>
        <end position="161"/>
    </location>
</feature>
<dbReference type="OrthoDB" id="429955at2759"/>
<protein>
    <recommendedName>
        <fullName evidence="11">Solute carrier family 35 member SLC35F1/F2/F6</fullName>
    </recommendedName>
</protein>
<dbReference type="InterPro" id="IPR052221">
    <property type="entry name" value="SLC35F_Transporter"/>
</dbReference>
<keyword evidence="5 8" id="KW-1133">Transmembrane helix</keyword>
<evidence type="ECO:0000256" key="8">
    <source>
        <dbReference type="SAM" id="Phobius"/>
    </source>
</evidence>
<keyword evidence="3" id="KW-0813">Transport</keyword>
<keyword evidence="4 8" id="KW-0812">Transmembrane</keyword>
<dbReference type="EMBL" id="MCGN01000009">
    <property type="protein sequence ID" value="ORY93034.1"/>
    <property type="molecule type" value="Genomic_DNA"/>
</dbReference>
<dbReference type="Pfam" id="PF06027">
    <property type="entry name" value="SLC35F"/>
    <property type="match status" value="1"/>
</dbReference>
<dbReference type="InParanoid" id="A0A1X2H3Q1"/>
<keyword evidence="6 8" id="KW-0472">Membrane</keyword>
<feature type="transmembrane region" description="Helical" evidence="8">
    <location>
        <begin position="231"/>
        <end position="251"/>
    </location>
</feature>
<proteinExistence type="inferred from homology"/>
<dbReference type="AlphaFoldDB" id="A0A1X2H3Q1"/>
<comment type="subcellular location">
    <subcellularLocation>
        <location evidence="1">Membrane</location>
        <topology evidence="1">Multi-pass membrane protein</topology>
    </subcellularLocation>
</comment>